<dbReference type="InterPro" id="IPR009057">
    <property type="entry name" value="Homeodomain-like_sf"/>
</dbReference>
<organism evidence="6 7">
    <name type="scientific">Pseudorhizobium endolithicum</name>
    <dbReference type="NCBI Taxonomy" id="1191678"/>
    <lineage>
        <taxon>Bacteria</taxon>
        <taxon>Pseudomonadati</taxon>
        <taxon>Pseudomonadota</taxon>
        <taxon>Alphaproteobacteria</taxon>
        <taxon>Hyphomicrobiales</taxon>
        <taxon>Rhizobiaceae</taxon>
        <taxon>Rhizobium/Agrobacterium group</taxon>
        <taxon>Pseudorhizobium</taxon>
    </lineage>
</organism>
<dbReference type="SUPFAM" id="SSF46689">
    <property type="entry name" value="Homeodomain-like"/>
    <property type="match status" value="1"/>
</dbReference>
<dbReference type="Pfam" id="PF00440">
    <property type="entry name" value="TetR_N"/>
    <property type="match status" value="1"/>
</dbReference>
<evidence type="ECO:0000256" key="4">
    <source>
        <dbReference type="PROSITE-ProRule" id="PRU00335"/>
    </source>
</evidence>
<evidence type="ECO:0000256" key="3">
    <source>
        <dbReference type="ARBA" id="ARBA00023163"/>
    </source>
</evidence>
<proteinExistence type="predicted"/>
<comment type="caution">
    <text evidence="6">The sequence shown here is derived from an EMBL/GenBank/DDBJ whole genome shotgun (WGS) entry which is preliminary data.</text>
</comment>
<name>A0ABN7JR54_9HYPH</name>
<keyword evidence="7" id="KW-1185">Reference proteome</keyword>
<dbReference type="Gene3D" id="1.10.10.60">
    <property type="entry name" value="Homeodomain-like"/>
    <property type="match status" value="1"/>
</dbReference>
<dbReference type="Gene3D" id="1.10.357.10">
    <property type="entry name" value="Tetracycline Repressor, domain 2"/>
    <property type="match status" value="1"/>
</dbReference>
<dbReference type="EMBL" id="CABFWF030000011">
    <property type="protein sequence ID" value="CAD7036998.1"/>
    <property type="molecule type" value="Genomic_DNA"/>
</dbReference>
<keyword evidence="1" id="KW-0805">Transcription regulation</keyword>
<reference evidence="6 7" key="1">
    <citation type="submission" date="2020-11" db="EMBL/GenBank/DDBJ databases">
        <authorList>
            <person name="Lassalle F."/>
        </authorList>
    </citation>
    <scope>NUCLEOTIDE SEQUENCE [LARGE SCALE GENOMIC DNA]</scope>
    <source>
        <strain evidence="6 7">JC140</strain>
    </source>
</reference>
<accession>A0ABN7JR54</accession>
<feature type="DNA-binding region" description="H-T-H motif" evidence="4">
    <location>
        <begin position="28"/>
        <end position="47"/>
    </location>
</feature>
<evidence type="ECO:0000313" key="7">
    <source>
        <dbReference type="Proteomes" id="UP000606921"/>
    </source>
</evidence>
<dbReference type="PROSITE" id="PS01081">
    <property type="entry name" value="HTH_TETR_1"/>
    <property type="match status" value="1"/>
</dbReference>
<dbReference type="PANTHER" id="PTHR30055">
    <property type="entry name" value="HTH-TYPE TRANSCRIPTIONAL REGULATOR RUTR"/>
    <property type="match status" value="1"/>
</dbReference>
<dbReference type="PRINTS" id="PR00455">
    <property type="entry name" value="HTHTETR"/>
</dbReference>
<keyword evidence="3" id="KW-0804">Transcription</keyword>
<evidence type="ECO:0000259" key="5">
    <source>
        <dbReference type="PROSITE" id="PS50977"/>
    </source>
</evidence>
<dbReference type="InterPro" id="IPR041678">
    <property type="entry name" value="TetR_C_16"/>
</dbReference>
<dbReference type="Proteomes" id="UP000606921">
    <property type="component" value="Unassembled WGS sequence"/>
</dbReference>
<evidence type="ECO:0000256" key="1">
    <source>
        <dbReference type="ARBA" id="ARBA00023015"/>
    </source>
</evidence>
<keyword evidence="2 4" id="KW-0238">DNA-binding</keyword>
<dbReference type="SUPFAM" id="SSF48498">
    <property type="entry name" value="Tetracyclin repressor-like, C-terminal domain"/>
    <property type="match status" value="1"/>
</dbReference>
<evidence type="ECO:0000313" key="6">
    <source>
        <dbReference type="EMBL" id="CAD7036998.1"/>
    </source>
</evidence>
<dbReference type="RefSeq" id="WP_235988653.1">
    <property type="nucleotide sequence ID" value="NZ_CABFWF030000011.1"/>
</dbReference>
<evidence type="ECO:0000256" key="2">
    <source>
        <dbReference type="ARBA" id="ARBA00023125"/>
    </source>
</evidence>
<sequence>MKDAEATRERLIAAARTMFAKRGYEGTTVREIAGEARVNPALINRYFGGKEKLFAEAVSISLDLPNLKDVERGVIGRRLVEHFFTRWEGSKRDDLLRVLVRTAVTNDEAAARMRTILFTQVAAMVEQVTGPDRAKERAGLIATQILGLAYARNVLALSDRELARDTVIVMIGDTIQRYLVEELP</sequence>
<gene>
    <name evidence="6" type="ORF">REJC140_03605</name>
</gene>
<dbReference type="InterPro" id="IPR023772">
    <property type="entry name" value="DNA-bd_HTH_TetR-type_CS"/>
</dbReference>
<dbReference type="PROSITE" id="PS50977">
    <property type="entry name" value="HTH_TETR_2"/>
    <property type="match status" value="1"/>
</dbReference>
<dbReference type="PANTHER" id="PTHR30055:SF234">
    <property type="entry name" value="HTH-TYPE TRANSCRIPTIONAL REGULATOR BETI"/>
    <property type="match status" value="1"/>
</dbReference>
<feature type="domain" description="HTH tetR-type" evidence="5">
    <location>
        <begin position="5"/>
        <end position="65"/>
    </location>
</feature>
<dbReference type="InterPro" id="IPR001647">
    <property type="entry name" value="HTH_TetR"/>
</dbReference>
<protein>
    <submittedName>
        <fullName evidence="6">TetR/AcrR family transcriptional regulator</fullName>
    </submittedName>
</protein>
<dbReference type="InterPro" id="IPR036271">
    <property type="entry name" value="Tet_transcr_reg_TetR-rel_C_sf"/>
</dbReference>
<dbReference type="Pfam" id="PF17920">
    <property type="entry name" value="TetR_C_16"/>
    <property type="match status" value="1"/>
</dbReference>
<dbReference type="InterPro" id="IPR050109">
    <property type="entry name" value="HTH-type_TetR-like_transc_reg"/>
</dbReference>